<dbReference type="SMART" id="SM00330">
    <property type="entry name" value="PIPKc"/>
    <property type="match status" value="1"/>
</dbReference>
<comment type="caution">
    <text evidence="5">The sequence shown here is derived from an EMBL/GenBank/DDBJ whole genome shotgun (WGS) entry which is preliminary data.</text>
</comment>
<organism evidence="5 6">
    <name type="scientific">Phyllostomus discolor</name>
    <name type="common">pale spear-nosed bat</name>
    <dbReference type="NCBI Taxonomy" id="89673"/>
    <lineage>
        <taxon>Eukaryota</taxon>
        <taxon>Metazoa</taxon>
        <taxon>Chordata</taxon>
        <taxon>Craniata</taxon>
        <taxon>Vertebrata</taxon>
        <taxon>Euteleostomi</taxon>
        <taxon>Mammalia</taxon>
        <taxon>Eutheria</taxon>
        <taxon>Laurasiatheria</taxon>
        <taxon>Chiroptera</taxon>
        <taxon>Yangochiroptera</taxon>
        <taxon>Phyllostomidae</taxon>
        <taxon>Phyllostominae</taxon>
        <taxon>Phyllostomus</taxon>
    </lineage>
</organism>
<evidence type="ECO:0000256" key="1">
    <source>
        <dbReference type="ARBA" id="ARBA00004496"/>
    </source>
</evidence>
<dbReference type="GO" id="GO:0005737">
    <property type="term" value="C:cytoplasm"/>
    <property type="evidence" value="ECO:0007669"/>
    <property type="project" value="UniProtKB-SubCell"/>
</dbReference>
<dbReference type="EMBL" id="JABVXQ010000002">
    <property type="protein sequence ID" value="KAF6126418.1"/>
    <property type="molecule type" value="Genomic_DNA"/>
</dbReference>
<keyword evidence="3 5" id="KW-0418">Kinase</keyword>
<gene>
    <name evidence="5" type="ORF">HJG60_015008</name>
</gene>
<dbReference type="Pfam" id="PF01504">
    <property type="entry name" value="PIP5K"/>
    <property type="match status" value="1"/>
</dbReference>
<keyword evidence="3" id="KW-0067">ATP-binding</keyword>
<dbReference type="InterPro" id="IPR027484">
    <property type="entry name" value="PInositol-4-P-5-kinase_N"/>
</dbReference>
<dbReference type="PANTHER" id="PTHR23086">
    <property type="entry name" value="PHOSPHATIDYLINOSITOL-4-PHOSPHATE 5-KINASE"/>
    <property type="match status" value="1"/>
</dbReference>
<reference evidence="5 6" key="1">
    <citation type="journal article" date="2020" name="Nature">
        <title>Six reference-quality genomes reveal evolution of bat adaptations.</title>
        <authorList>
            <person name="Jebb D."/>
            <person name="Huang Z."/>
            <person name="Pippel M."/>
            <person name="Hughes G.M."/>
            <person name="Lavrichenko K."/>
            <person name="Devanna P."/>
            <person name="Winkler S."/>
            <person name="Jermiin L.S."/>
            <person name="Skirmuntt E.C."/>
            <person name="Katzourakis A."/>
            <person name="Burkitt-Gray L."/>
            <person name="Ray D.A."/>
            <person name="Sullivan K.A.M."/>
            <person name="Roscito J.G."/>
            <person name="Kirilenko B.M."/>
            <person name="Davalos L.M."/>
            <person name="Corthals A.P."/>
            <person name="Power M.L."/>
            <person name="Jones G."/>
            <person name="Ransome R.D."/>
            <person name="Dechmann D.K.N."/>
            <person name="Locatelli A.G."/>
            <person name="Puechmaille S.J."/>
            <person name="Fedrigo O."/>
            <person name="Jarvis E.D."/>
            <person name="Hiller M."/>
            <person name="Vernes S.C."/>
            <person name="Myers E.W."/>
            <person name="Teeling E.C."/>
        </authorList>
    </citation>
    <scope>NUCLEOTIDE SEQUENCE [LARGE SCALE GENOMIC DNA]</scope>
    <source>
        <strain evidence="5">Bat1K_MPI-CBG_1</strain>
    </source>
</reference>
<dbReference type="GO" id="GO:0046854">
    <property type="term" value="P:phosphatidylinositol phosphate biosynthetic process"/>
    <property type="evidence" value="ECO:0007669"/>
    <property type="project" value="TreeGrafter"/>
</dbReference>
<evidence type="ECO:0000313" key="5">
    <source>
        <dbReference type="EMBL" id="KAF6126418.1"/>
    </source>
</evidence>
<dbReference type="GO" id="GO:0005524">
    <property type="term" value="F:ATP binding"/>
    <property type="evidence" value="ECO:0007669"/>
    <property type="project" value="UniProtKB-UniRule"/>
</dbReference>
<sequence>MYHFFLLNSKAVTDFAERYVHEPTIPDLQSETASSAIKGAIQLGIGYTVGNLTSKPDRDVLMQDFYVVESVFLPSEGSNLTPAHHYPDFRFKTYAPLAFRYFRELFGIKPDDYLYSLCNEPLIELCNPGASGSLFFVTSDDEFIIKTVQHKEAEFLQKLLPGYYMNLNQNPRTLLPKFYGLYCMQSGGINIRIVVMNNVLPRSMRMHFTYDLKGSTYKRRASRKEREKSNPTFKDLDFLQDMHEGLYFDTETYNALMKTLQRDCRVLESFKIMDYSLLLGIHILDHSPKEKEEETLQNVPDAKRPGMQKVLYSTAMESIQGPGKSGDGIITENPDTMGGIPAKSHKGEKLLLFMGIIDILQSYRLMKKLEHSWKALVYDGDTVSVHRPSFYADRFLKFMNSRVFKKIQALKSSPSKKRCNSIAALKATSQEVVSSVSQEWKDEKRDLLTEGQSFSSLDEEALGSRHRPDLVPSTPSLFEAASLTTTISSSSLYVNEHYPHDRTTLYSNSKGLPSSSTFTLEEGTIYLTSEPNAVEIEDDNASVLDVYLHFIESRGWNETW</sequence>
<protein>
    <submittedName>
        <fullName evidence="5">Phosphatidylinositol-4-phosphate 5-kinase type 1 beta</fullName>
    </submittedName>
</protein>
<dbReference type="Gene3D" id="3.30.800.10">
    <property type="entry name" value="Phosphatidylinositol Phosphate Kinase II Beta"/>
    <property type="match status" value="1"/>
</dbReference>
<evidence type="ECO:0000256" key="2">
    <source>
        <dbReference type="ARBA" id="ARBA00022490"/>
    </source>
</evidence>
<evidence type="ECO:0000259" key="4">
    <source>
        <dbReference type="PROSITE" id="PS51455"/>
    </source>
</evidence>
<dbReference type="InterPro" id="IPR023610">
    <property type="entry name" value="PInositol-4/5-P-5/4-kinase"/>
</dbReference>
<dbReference type="GO" id="GO:0005886">
    <property type="term" value="C:plasma membrane"/>
    <property type="evidence" value="ECO:0007669"/>
    <property type="project" value="TreeGrafter"/>
</dbReference>
<evidence type="ECO:0000313" key="6">
    <source>
        <dbReference type="Proteomes" id="UP000664940"/>
    </source>
</evidence>
<keyword evidence="2" id="KW-0963">Cytoplasm</keyword>
<dbReference type="GO" id="GO:0016308">
    <property type="term" value="F:1-phosphatidylinositol-4-phosphate 5-kinase activity"/>
    <property type="evidence" value="ECO:0007669"/>
    <property type="project" value="TreeGrafter"/>
</dbReference>
<feature type="domain" description="PIPK" evidence="4">
    <location>
        <begin position="33"/>
        <end position="403"/>
    </location>
</feature>
<dbReference type="PROSITE" id="PS51455">
    <property type="entry name" value="PIPK"/>
    <property type="match status" value="1"/>
</dbReference>
<dbReference type="Proteomes" id="UP000664940">
    <property type="component" value="Unassembled WGS sequence"/>
</dbReference>
<keyword evidence="3" id="KW-0547">Nucleotide-binding</keyword>
<dbReference type="InterPro" id="IPR027483">
    <property type="entry name" value="PInositol-4-P-4/5-kinase_C_sf"/>
</dbReference>
<dbReference type="Gene3D" id="3.30.810.10">
    <property type="entry name" value="2-Layer Sandwich"/>
    <property type="match status" value="1"/>
</dbReference>
<keyword evidence="3" id="KW-0808">Transferase</keyword>
<dbReference type="PANTHER" id="PTHR23086:SF34">
    <property type="entry name" value="PHOSPHATIDYLINOSITOL 4-PHOSPHATE 5-KINASE TYPE-1 BETA"/>
    <property type="match status" value="1"/>
</dbReference>
<dbReference type="CDD" id="cd17307">
    <property type="entry name" value="PIPKc_PIP5K1B"/>
    <property type="match status" value="1"/>
</dbReference>
<proteinExistence type="predicted"/>
<dbReference type="AlphaFoldDB" id="A0A834BBR0"/>
<dbReference type="FunFam" id="3.30.800.10:FF:000001">
    <property type="entry name" value="phosphatidylinositol 4-phosphate 5-kinase type-1 gamma"/>
    <property type="match status" value="1"/>
</dbReference>
<accession>A0A834BBR0</accession>
<comment type="subcellular location">
    <subcellularLocation>
        <location evidence="1">Cytoplasm</location>
    </subcellularLocation>
</comment>
<name>A0A834BBR0_9CHIR</name>
<dbReference type="InterPro" id="IPR002498">
    <property type="entry name" value="PInositol-4-P-4/5-kinase_core"/>
</dbReference>
<dbReference type="SUPFAM" id="SSF56104">
    <property type="entry name" value="SAICAR synthase-like"/>
    <property type="match status" value="1"/>
</dbReference>
<evidence type="ECO:0000256" key="3">
    <source>
        <dbReference type="PROSITE-ProRule" id="PRU00781"/>
    </source>
</evidence>